<dbReference type="Pfam" id="PF13202">
    <property type="entry name" value="EF-hand_5"/>
    <property type="match status" value="3"/>
</dbReference>
<dbReference type="PROSITE" id="PS00018">
    <property type="entry name" value="EF_HAND_1"/>
    <property type="match status" value="3"/>
</dbReference>
<dbReference type="CDD" id="cd00051">
    <property type="entry name" value="EFh"/>
    <property type="match status" value="2"/>
</dbReference>
<dbReference type="Pfam" id="PF01624">
    <property type="entry name" value="MutS_I"/>
    <property type="match status" value="1"/>
</dbReference>
<dbReference type="GO" id="GO:0006974">
    <property type="term" value="P:DNA damage response"/>
    <property type="evidence" value="ECO:0007669"/>
    <property type="project" value="UniProtKB-KW"/>
</dbReference>
<dbReference type="PROSITE" id="PS50222">
    <property type="entry name" value="EF_HAND_2"/>
    <property type="match status" value="3"/>
</dbReference>
<gene>
    <name evidence="9" type="ORF">Adt_37729</name>
</gene>
<evidence type="ECO:0000313" key="9">
    <source>
        <dbReference type="EMBL" id="KAL2469593.1"/>
    </source>
</evidence>
<dbReference type="FunFam" id="3.40.50.300:FF:001188">
    <property type="entry name" value="DNA mismatch repair protein"/>
    <property type="match status" value="1"/>
</dbReference>
<dbReference type="CDD" id="cd03243">
    <property type="entry name" value="ABC_MutS_homologs"/>
    <property type="match status" value="1"/>
</dbReference>
<sequence length="1570" mass="176752">MEGMRKIARAYYDRASEEEKDSAREFFESLDQDGDGKVSLWEFKKSVSSWFSNDKVFKQLDTNGDGTLTFYEVLALYYMRKVRICKCNCCLDLLVGPYFSCFLCLGNVPYTFDLCCNCYREGKFQHEHSSSNFLDHHSLLMMSRDRMTEEQLTHRKSFNYPANSSCLREMDEMIEVAKSHFERASEKDKYELRKLFRAVDADKDGKVSFMEFYKFCTQRVSDSDYEFEPDRGIKFFKQFASKNNGTLDFNHVVAMCYATEVGIPFCNLCEKLLPGLHFSCLRCQKEGHDPFSLCCACYRGGEFDHHHTSADFVDSLSMLKLLRESKNPKNDEEKFGTPKGYESTTTFGASSATSTAYEMLMTSLESTLRNLENIRGNPSTKQLVNMFITAILVATFLAFCFLLAGSSLLPLNPSVRKKIPTALPSPHSHRNRNMYWITAKNVVVLVPRWRSLSLLFSLPLHHRRSFFSSSSVPFRQSECALCVRERKHFTKTTKKQKQLKNVLEEKDYAHITWWKERMQMCRKPSSVQLIKRLTYSNLLGIDISLRNGSLKEGTLNWEMVQFKSQFPREVLLCRVGEFYEAIGIDACILVEYAGLNPFGGLRSDSIPKAGCPVVNLRQTLDDLTCNGFSVCIVEEVQGPTQARTRKSRFISGHAHPGSPYVFGLVGDDHDLDFPEPMPVVGISHSAKGYCMISVLETMKTYSAEDGLTEEALVTKIRTCRCHHLFLHSSLKNNSSGTCRWREFGEGGLLWGECNSRQFEWFEGNPVNELLFKVKELYGLEDDVTFRNVTVTSEDRPRPLHLGTATQIGALPTEGIPCLLKVLLPQNCTGLPVLYVRDLLLNPPAYEIASTIQEACKLMSNITCSIPEFTCVPSTKLVKLLELREANHVEFCKIKSLLDDILHMYRSLELSAILKLLMDPTWVATGLKVELETLVNECKSVSCRIGEIISLEGEKDQKMSSYTAIPNEFFEDMESSWKGRIKRIHLVEEFAEVDEAAKALSIAVKEDFLPILSRIKATTAPLGGPKGEILYTREHEAVWFKGKRFVPSVWAGTPGEEQIKQLRPALDSKGKRVGEEWYTTLKVEEALARYHEAGEKAKTRVLELLRGLSTELQTKINILVFASMLLVIAKALFGHVSEGRRRKWVFPNLIRCHRFKDKDADGMKITGLSPYWFDAAHVSAIRNTVDMKSLFLLTGPNGGGKSSLLRSICAAALLGICGFMVPAESAIIPHFDSIMLHMKSYDSPADGKSSFQIEMSEIRSIIMGATSKSLVLIDEICRGTETAKGTCIAGSVIETLDAMGCLGTVSTHLHGIFELPLRTKNAVYKAMGTECIDGQTIPTWKLIDGICKESLAFETAQREGIPETLIQRAEELYLSVYSKDPLRAHQSTIKHFTASADVHASDKATDKQSNVAEKAVHPPTESRNPLEKLCMEVENAVTSICQKRLIELYKKKNALELPAMKCVLVAAREQPPPSTIGASSVYLILRPDKNLYVGETDDLEGRIRAHRLKEGMQNASFLYFLVPGKSIACQLETLLINQLPGKGFHLVNIADGKHRNFGTSDIALENVILVR</sequence>
<feature type="domain" description="EF-hand" evidence="8">
    <location>
        <begin position="187"/>
        <end position="222"/>
    </location>
</feature>
<dbReference type="Pfam" id="PF00488">
    <property type="entry name" value="MutS_V"/>
    <property type="match status" value="1"/>
</dbReference>
<dbReference type="Gene3D" id="3.40.1170.10">
    <property type="entry name" value="DNA repair protein MutS, domain I"/>
    <property type="match status" value="1"/>
</dbReference>
<evidence type="ECO:0000256" key="3">
    <source>
        <dbReference type="ARBA" id="ARBA00022837"/>
    </source>
</evidence>
<name>A0ABD1Q077_9LAMI</name>
<feature type="domain" description="EF-hand" evidence="8">
    <location>
        <begin position="18"/>
        <end position="53"/>
    </location>
</feature>
<feature type="region of interest" description="Disordered" evidence="6">
    <location>
        <begin position="1399"/>
        <end position="1422"/>
    </location>
</feature>
<dbReference type="PANTHER" id="PTHR48448">
    <property type="entry name" value="MUTL PROTEIN ISOFORM 1"/>
    <property type="match status" value="1"/>
</dbReference>
<reference evidence="10" key="1">
    <citation type="submission" date="2024-07" db="EMBL/GenBank/DDBJ databases">
        <title>Two chromosome-level genome assemblies of Korean endemic species Abeliophyllum distichum and Forsythia ovata (Oleaceae).</title>
        <authorList>
            <person name="Jang H."/>
        </authorList>
    </citation>
    <scope>NUCLEOTIDE SEQUENCE [LARGE SCALE GENOMIC DNA]</scope>
</reference>
<dbReference type="SUPFAM" id="SSF55271">
    <property type="entry name" value="DNA repair protein MutS, domain I"/>
    <property type="match status" value="1"/>
</dbReference>
<keyword evidence="4" id="KW-0067">ATP-binding</keyword>
<keyword evidence="7" id="KW-1133">Transmembrane helix</keyword>
<keyword evidence="7" id="KW-0472">Membrane</keyword>
<evidence type="ECO:0000256" key="1">
    <source>
        <dbReference type="ARBA" id="ARBA00022741"/>
    </source>
</evidence>
<dbReference type="Proteomes" id="UP001604336">
    <property type="component" value="Unassembled WGS sequence"/>
</dbReference>
<accession>A0ABD1Q077</accession>
<dbReference type="Gene3D" id="1.10.238.10">
    <property type="entry name" value="EF-hand"/>
    <property type="match status" value="2"/>
</dbReference>
<evidence type="ECO:0000256" key="6">
    <source>
        <dbReference type="SAM" id="MobiDB-lite"/>
    </source>
</evidence>
<keyword evidence="1" id="KW-0547">Nucleotide-binding</keyword>
<dbReference type="GO" id="GO:0003677">
    <property type="term" value="F:DNA binding"/>
    <property type="evidence" value="ECO:0007669"/>
    <property type="project" value="UniProtKB-KW"/>
</dbReference>
<dbReference type="PANTHER" id="PTHR48448:SF1">
    <property type="entry name" value="MUTL PROTEIN ISOFORM 1"/>
    <property type="match status" value="1"/>
</dbReference>
<dbReference type="SMART" id="SM00054">
    <property type="entry name" value="EFh"/>
    <property type="match status" value="3"/>
</dbReference>
<keyword evidence="7" id="KW-0812">Transmembrane</keyword>
<keyword evidence="3" id="KW-0106">Calcium</keyword>
<dbReference type="Pfam" id="PF01541">
    <property type="entry name" value="GIY-YIG"/>
    <property type="match status" value="1"/>
</dbReference>
<keyword evidence="2" id="KW-0227">DNA damage</keyword>
<dbReference type="EMBL" id="JBFOLK010000012">
    <property type="protein sequence ID" value="KAL2469593.1"/>
    <property type="molecule type" value="Genomic_DNA"/>
</dbReference>
<dbReference type="InterPro" id="IPR053276">
    <property type="entry name" value="MtDNA_mismatch_repair_MutS"/>
</dbReference>
<evidence type="ECO:0000313" key="10">
    <source>
        <dbReference type="Proteomes" id="UP001604336"/>
    </source>
</evidence>
<dbReference type="InterPro" id="IPR018247">
    <property type="entry name" value="EF_Hand_1_Ca_BS"/>
</dbReference>
<evidence type="ECO:0000256" key="5">
    <source>
        <dbReference type="ARBA" id="ARBA00023125"/>
    </source>
</evidence>
<dbReference type="InterPro" id="IPR000432">
    <property type="entry name" value="DNA_mismatch_repair_MutS_C"/>
</dbReference>
<evidence type="ECO:0000256" key="7">
    <source>
        <dbReference type="SAM" id="Phobius"/>
    </source>
</evidence>
<feature type="domain" description="EF-hand" evidence="8">
    <location>
        <begin position="54"/>
        <end position="83"/>
    </location>
</feature>
<feature type="transmembrane region" description="Helical" evidence="7">
    <location>
        <begin position="383"/>
        <end position="409"/>
    </location>
</feature>
<evidence type="ECO:0000259" key="8">
    <source>
        <dbReference type="PROSITE" id="PS50222"/>
    </source>
</evidence>
<dbReference type="GO" id="GO:0005524">
    <property type="term" value="F:ATP binding"/>
    <property type="evidence" value="ECO:0007669"/>
    <property type="project" value="UniProtKB-KW"/>
</dbReference>
<dbReference type="InterPro" id="IPR016151">
    <property type="entry name" value="DNA_mismatch_repair_MutS_N"/>
</dbReference>
<dbReference type="SUPFAM" id="SSF82771">
    <property type="entry name" value="GIY-YIG endonuclease"/>
    <property type="match status" value="1"/>
</dbReference>
<protein>
    <submittedName>
        <fullName evidence="9">DNA mismatch repair protein MSH1</fullName>
    </submittedName>
</protein>
<keyword evidence="10" id="KW-1185">Reference proteome</keyword>
<dbReference type="InterPro" id="IPR002048">
    <property type="entry name" value="EF_hand_dom"/>
</dbReference>
<organism evidence="9 10">
    <name type="scientific">Abeliophyllum distichum</name>
    <dbReference type="NCBI Taxonomy" id="126358"/>
    <lineage>
        <taxon>Eukaryota</taxon>
        <taxon>Viridiplantae</taxon>
        <taxon>Streptophyta</taxon>
        <taxon>Embryophyta</taxon>
        <taxon>Tracheophyta</taxon>
        <taxon>Spermatophyta</taxon>
        <taxon>Magnoliopsida</taxon>
        <taxon>eudicotyledons</taxon>
        <taxon>Gunneridae</taxon>
        <taxon>Pentapetalae</taxon>
        <taxon>asterids</taxon>
        <taxon>lamiids</taxon>
        <taxon>Lamiales</taxon>
        <taxon>Oleaceae</taxon>
        <taxon>Forsythieae</taxon>
        <taxon>Abeliophyllum</taxon>
    </lineage>
</organism>
<proteinExistence type="predicted"/>
<dbReference type="InterPro" id="IPR000305">
    <property type="entry name" value="GIY-YIG_endonuc"/>
</dbReference>
<keyword evidence="5" id="KW-0238">DNA-binding</keyword>
<dbReference type="PROSITE" id="PS00486">
    <property type="entry name" value="DNA_MISMATCH_REPAIR_2"/>
    <property type="match status" value="1"/>
</dbReference>
<dbReference type="SUPFAM" id="SSF47473">
    <property type="entry name" value="EF-hand"/>
    <property type="match status" value="1"/>
</dbReference>
<dbReference type="SMART" id="SM00534">
    <property type="entry name" value="MUTSac"/>
    <property type="match status" value="1"/>
</dbReference>
<dbReference type="InterPro" id="IPR011992">
    <property type="entry name" value="EF-hand-dom_pair"/>
</dbReference>
<evidence type="ECO:0000256" key="2">
    <source>
        <dbReference type="ARBA" id="ARBA00022763"/>
    </source>
</evidence>
<dbReference type="Gene3D" id="3.40.50.300">
    <property type="entry name" value="P-loop containing nucleotide triphosphate hydrolases"/>
    <property type="match status" value="1"/>
</dbReference>
<evidence type="ECO:0000256" key="4">
    <source>
        <dbReference type="ARBA" id="ARBA00022840"/>
    </source>
</evidence>
<comment type="caution">
    <text evidence="9">The sequence shown here is derived from an EMBL/GenBank/DDBJ whole genome shotgun (WGS) entry which is preliminary data.</text>
</comment>
<dbReference type="SUPFAM" id="SSF52540">
    <property type="entry name" value="P-loop containing nucleoside triphosphate hydrolases"/>
    <property type="match status" value="1"/>
</dbReference>
<dbReference type="InterPro" id="IPR035901">
    <property type="entry name" value="GIY-YIG_endonuc_sf"/>
</dbReference>
<dbReference type="InterPro" id="IPR007695">
    <property type="entry name" value="DNA_mismatch_repair_MutS-lik_N"/>
</dbReference>
<dbReference type="InterPro" id="IPR027417">
    <property type="entry name" value="P-loop_NTPase"/>
</dbReference>